<dbReference type="Gene3D" id="3.40.50.1400">
    <property type="match status" value="1"/>
</dbReference>
<keyword evidence="2" id="KW-0456">Lyase</keyword>
<proteinExistence type="predicted"/>
<dbReference type="GO" id="GO:0046872">
    <property type="term" value="F:metal ion binding"/>
    <property type="evidence" value="ECO:0007669"/>
    <property type="project" value="UniProtKB-KW"/>
</dbReference>
<evidence type="ECO:0000313" key="4">
    <source>
        <dbReference type="EMBL" id="GBG69997.1"/>
    </source>
</evidence>
<dbReference type="EMBL" id="BFEA01000123">
    <property type="protein sequence ID" value="GBG69997.1"/>
    <property type="molecule type" value="Genomic_DNA"/>
</dbReference>
<sequence>MRVVSGGALHPGTQVLCPNTIRCNGSTCSCLSSLSFVSNSRCLLAKPILKSGIGRVTRGKTSLARTLTWDTPASLSSPAVGSSLCATYPDSFFSGHSIVLTAWKSVGTPLGAVARRSVATPLGAVAGKSVGADKSVYSSVVAQHHGPHDLGFSTDKRKVYQRPGVLQRPSMCPVIMRAVCSHRPVAEDKESTGSPAEKDEGEGRHAEGKQEEQAGDGLTGNGSTFVDVSGNASSQGSMGELRSQRPVPEDQERTGSSPGKEEREGRHGERTQGEQEGDELTGNGSFVVDVSKNASSSSSSSSSGLPESKEVVGIIIVDHGSRRRESNEMLDAFVKIFQAHTGRGIVEGAHMELAEPSIAMAFDRCVQRGANLVVVSPYFLSPGRHWFKDIPSLVASAAAKHPRVRYLIAAPIGLHTLVAEVVDSRIDYCLRHVAGEGPACEMCAGTGFCTMRVNGSSVLQPLPLNTS</sequence>
<evidence type="ECO:0000256" key="2">
    <source>
        <dbReference type="ARBA" id="ARBA00023239"/>
    </source>
</evidence>
<dbReference type="PANTHER" id="PTHR33542:SF3">
    <property type="entry name" value="SIROHYDROCHLORIN FERROCHELATASE, CHLOROPLASTIC"/>
    <property type="match status" value="1"/>
</dbReference>
<dbReference type="AlphaFoldDB" id="A0A388KIZ3"/>
<comment type="caution">
    <text evidence="4">The sequence shown here is derived from an EMBL/GenBank/DDBJ whole genome shotgun (WGS) entry which is preliminary data.</text>
</comment>
<dbReference type="PANTHER" id="PTHR33542">
    <property type="entry name" value="SIROHYDROCHLORIN FERROCHELATASE, CHLOROPLASTIC"/>
    <property type="match status" value="1"/>
</dbReference>
<evidence type="ECO:0008006" key="6">
    <source>
        <dbReference type="Google" id="ProtNLM"/>
    </source>
</evidence>
<dbReference type="STRING" id="69332.A0A388KIZ3"/>
<protein>
    <recommendedName>
        <fullName evidence="6">Sirohydrochlorin cobaltochelatase</fullName>
    </recommendedName>
</protein>
<name>A0A388KIZ3_CHABU</name>
<evidence type="ECO:0000313" key="5">
    <source>
        <dbReference type="Proteomes" id="UP000265515"/>
    </source>
</evidence>
<dbReference type="Gramene" id="GBG69997">
    <property type="protein sequence ID" value="GBG69997"/>
    <property type="gene ID" value="CBR_g4824"/>
</dbReference>
<keyword evidence="1" id="KW-0479">Metal-binding</keyword>
<feature type="compositionally biased region" description="Basic and acidic residues" evidence="3">
    <location>
        <begin position="184"/>
        <end position="212"/>
    </location>
</feature>
<dbReference type="Pfam" id="PF01903">
    <property type="entry name" value="CbiX"/>
    <property type="match status" value="1"/>
</dbReference>
<feature type="region of interest" description="Disordered" evidence="3">
    <location>
        <begin position="183"/>
        <end position="285"/>
    </location>
</feature>
<evidence type="ECO:0000256" key="1">
    <source>
        <dbReference type="ARBA" id="ARBA00022723"/>
    </source>
</evidence>
<accession>A0A388KIZ3</accession>
<dbReference type="CDD" id="cd03416">
    <property type="entry name" value="CbiX_SirB_N"/>
    <property type="match status" value="1"/>
</dbReference>
<keyword evidence="5" id="KW-1185">Reference proteome</keyword>
<dbReference type="InterPro" id="IPR050963">
    <property type="entry name" value="Sirohydro_Cobaltochel/CbiX"/>
</dbReference>
<dbReference type="OrthoDB" id="3543at2759"/>
<organism evidence="4 5">
    <name type="scientific">Chara braunii</name>
    <name type="common">Braun's stonewort</name>
    <dbReference type="NCBI Taxonomy" id="69332"/>
    <lineage>
        <taxon>Eukaryota</taxon>
        <taxon>Viridiplantae</taxon>
        <taxon>Streptophyta</taxon>
        <taxon>Charophyceae</taxon>
        <taxon>Charales</taxon>
        <taxon>Characeae</taxon>
        <taxon>Chara</taxon>
    </lineage>
</organism>
<dbReference type="GO" id="GO:0016829">
    <property type="term" value="F:lyase activity"/>
    <property type="evidence" value="ECO:0007669"/>
    <property type="project" value="UniProtKB-KW"/>
</dbReference>
<gene>
    <name evidence="4" type="ORF">CBR_g4824</name>
</gene>
<dbReference type="Proteomes" id="UP000265515">
    <property type="component" value="Unassembled WGS sequence"/>
</dbReference>
<dbReference type="InterPro" id="IPR002762">
    <property type="entry name" value="CbiX-like"/>
</dbReference>
<feature type="compositionally biased region" description="Basic and acidic residues" evidence="3">
    <location>
        <begin position="247"/>
        <end position="273"/>
    </location>
</feature>
<dbReference type="SUPFAM" id="SSF53800">
    <property type="entry name" value="Chelatase"/>
    <property type="match status" value="1"/>
</dbReference>
<evidence type="ECO:0000256" key="3">
    <source>
        <dbReference type="SAM" id="MobiDB-lite"/>
    </source>
</evidence>
<feature type="compositionally biased region" description="Polar residues" evidence="3">
    <location>
        <begin position="221"/>
        <end position="237"/>
    </location>
</feature>
<reference evidence="4 5" key="1">
    <citation type="journal article" date="2018" name="Cell">
        <title>The Chara Genome: Secondary Complexity and Implications for Plant Terrestrialization.</title>
        <authorList>
            <person name="Nishiyama T."/>
            <person name="Sakayama H."/>
            <person name="Vries J.D."/>
            <person name="Buschmann H."/>
            <person name="Saint-Marcoux D."/>
            <person name="Ullrich K.K."/>
            <person name="Haas F.B."/>
            <person name="Vanderstraeten L."/>
            <person name="Becker D."/>
            <person name="Lang D."/>
            <person name="Vosolsobe S."/>
            <person name="Rombauts S."/>
            <person name="Wilhelmsson P.K.I."/>
            <person name="Janitza P."/>
            <person name="Kern R."/>
            <person name="Heyl A."/>
            <person name="Rumpler F."/>
            <person name="Villalobos L.I.A.C."/>
            <person name="Clay J.M."/>
            <person name="Skokan R."/>
            <person name="Toyoda A."/>
            <person name="Suzuki Y."/>
            <person name="Kagoshima H."/>
            <person name="Schijlen E."/>
            <person name="Tajeshwar N."/>
            <person name="Catarino B."/>
            <person name="Hetherington A.J."/>
            <person name="Saltykova A."/>
            <person name="Bonnot C."/>
            <person name="Breuninger H."/>
            <person name="Symeonidi A."/>
            <person name="Radhakrishnan G.V."/>
            <person name="Van Nieuwerburgh F."/>
            <person name="Deforce D."/>
            <person name="Chang C."/>
            <person name="Karol K.G."/>
            <person name="Hedrich R."/>
            <person name="Ulvskov P."/>
            <person name="Glockner G."/>
            <person name="Delwiche C.F."/>
            <person name="Petrasek J."/>
            <person name="Van de Peer Y."/>
            <person name="Friml J."/>
            <person name="Beilby M."/>
            <person name="Dolan L."/>
            <person name="Kohara Y."/>
            <person name="Sugano S."/>
            <person name="Fujiyama A."/>
            <person name="Delaux P.-M."/>
            <person name="Quint M."/>
            <person name="TheiBen G."/>
            <person name="Hagemann M."/>
            <person name="Harholt J."/>
            <person name="Dunand C."/>
            <person name="Zachgo S."/>
            <person name="Langdale J."/>
            <person name="Maumus F."/>
            <person name="Straeten D.V.D."/>
            <person name="Gould S.B."/>
            <person name="Rensing S.A."/>
        </authorList>
    </citation>
    <scope>NUCLEOTIDE SEQUENCE [LARGE SCALE GENOMIC DNA]</scope>
    <source>
        <strain evidence="4 5">S276</strain>
    </source>
</reference>